<reference evidence="9" key="1">
    <citation type="submission" date="2020-10" db="EMBL/GenBank/DDBJ databases">
        <authorList>
            <person name="Gilroy R."/>
        </authorList>
    </citation>
    <scope>NUCLEOTIDE SEQUENCE</scope>
    <source>
        <strain evidence="9">D3-1215</strain>
    </source>
</reference>
<dbReference type="PROSITE" id="PS00872">
    <property type="entry name" value="NA_GALACTOSIDE_SYMP"/>
    <property type="match status" value="1"/>
</dbReference>
<name>A0A9D9EGE2_9BACT</name>
<comment type="caution">
    <text evidence="9">The sequence shown here is derived from an EMBL/GenBank/DDBJ whole genome shotgun (WGS) entry which is preliminary data.</text>
</comment>
<keyword evidence="3" id="KW-0813">Transport</keyword>
<dbReference type="SUPFAM" id="SSF103473">
    <property type="entry name" value="MFS general substrate transporter"/>
    <property type="match status" value="1"/>
</dbReference>
<dbReference type="InterPro" id="IPR018043">
    <property type="entry name" value="Na/Gal_symport_CS"/>
</dbReference>
<comment type="subcellular location">
    <subcellularLocation>
        <location evidence="1">Cell membrane</location>
        <topology evidence="1">Multi-pass membrane protein</topology>
    </subcellularLocation>
</comment>
<feature type="transmembrane region" description="Helical" evidence="8">
    <location>
        <begin position="46"/>
        <end position="70"/>
    </location>
</feature>
<evidence type="ECO:0000256" key="3">
    <source>
        <dbReference type="ARBA" id="ARBA00022448"/>
    </source>
</evidence>
<feature type="transmembrane region" description="Helical" evidence="8">
    <location>
        <begin position="187"/>
        <end position="208"/>
    </location>
</feature>
<accession>A0A9D9EGE2</accession>
<feature type="transmembrane region" description="Helical" evidence="8">
    <location>
        <begin position="153"/>
        <end position="175"/>
    </location>
</feature>
<keyword evidence="6 8" id="KW-1133">Transmembrane helix</keyword>
<organism evidence="9 10">
    <name type="scientific">Candidatus Enterocola intestinipullorum</name>
    <dbReference type="NCBI Taxonomy" id="2840783"/>
    <lineage>
        <taxon>Bacteria</taxon>
        <taxon>Pseudomonadati</taxon>
        <taxon>Bacteroidota</taxon>
        <taxon>Bacteroidia</taxon>
        <taxon>Bacteroidales</taxon>
        <taxon>Candidatus Enterocola</taxon>
    </lineage>
</organism>
<evidence type="ECO:0000313" key="9">
    <source>
        <dbReference type="EMBL" id="MBO8446812.1"/>
    </source>
</evidence>
<dbReference type="GO" id="GO:0005886">
    <property type="term" value="C:plasma membrane"/>
    <property type="evidence" value="ECO:0007669"/>
    <property type="project" value="UniProtKB-SubCell"/>
</dbReference>
<evidence type="ECO:0000256" key="1">
    <source>
        <dbReference type="ARBA" id="ARBA00004651"/>
    </source>
</evidence>
<sequence>MSNVIKLSIKEKLGYSLGDTASHFVWDLVGFWLLIFYTDIYGLSPAWAGIIMFVGSIWDAIMDPVVGVISDRTNSRWGKFRPYLLFGAVPYAILAVLAFSTPDFGADGKVVYALVTCLLLRTAYAFINLPYSSMAAVMTNDSFERASLNTYRFIAAYVGQFIVTGGALYLVNYFGALDGGEVNQAKGYQYTVALFAVLSLVFFLIAFLTTKERIPAPKQQDSSVLKDFKFLFMNKPWVVLVLVGIVSFIMFAMQNAAIAYFFKYYIADEEQVQIFNIVGTIALIVALPLSKPLAKRFGNKLVYMGSSLISGVFFILIFFAGENITWIYIFNVLAKMAYAPAVPLLWTMIADSADYGEWKLGRRTTGLCFSAAVLAQKLGWAIGAAGASWILGISHFVANAAVQEDSAILGIRLLVSVIPGILYASCGFLLIGYNIDNDTIACMKADLDRKREMESVMVEKETIIVVEEEIEIRGNK</sequence>
<feature type="transmembrane region" description="Helical" evidence="8">
    <location>
        <begin position="111"/>
        <end position="132"/>
    </location>
</feature>
<proteinExistence type="inferred from homology"/>
<keyword evidence="7 8" id="KW-0472">Membrane</keyword>
<protein>
    <submittedName>
        <fullName evidence="9">MFS transporter</fullName>
    </submittedName>
</protein>
<comment type="similarity">
    <text evidence="2">Belongs to the sodium:galactoside symporter (TC 2.A.2) family.</text>
</comment>
<feature type="transmembrane region" description="Helical" evidence="8">
    <location>
        <begin position="326"/>
        <end position="346"/>
    </location>
</feature>
<dbReference type="GO" id="GO:0006814">
    <property type="term" value="P:sodium ion transport"/>
    <property type="evidence" value="ECO:0007669"/>
    <property type="project" value="InterPro"/>
</dbReference>
<dbReference type="GO" id="GO:0015293">
    <property type="term" value="F:symporter activity"/>
    <property type="evidence" value="ECO:0007669"/>
    <property type="project" value="InterPro"/>
</dbReference>
<dbReference type="InterPro" id="IPR039672">
    <property type="entry name" value="MFS_2"/>
</dbReference>
<evidence type="ECO:0000256" key="7">
    <source>
        <dbReference type="ARBA" id="ARBA00023136"/>
    </source>
</evidence>
<feature type="transmembrane region" description="Helical" evidence="8">
    <location>
        <begin position="21"/>
        <end position="40"/>
    </location>
</feature>
<gene>
    <name evidence="9" type="ORF">IAC32_03585</name>
</gene>
<dbReference type="InterPro" id="IPR001927">
    <property type="entry name" value="Na/Gal_symport"/>
</dbReference>
<feature type="transmembrane region" description="Helical" evidence="8">
    <location>
        <begin position="82"/>
        <end position="99"/>
    </location>
</feature>
<evidence type="ECO:0000256" key="6">
    <source>
        <dbReference type="ARBA" id="ARBA00022989"/>
    </source>
</evidence>
<dbReference type="Pfam" id="PF13347">
    <property type="entry name" value="MFS_2"/>
    <property type="match status" value="1"/>
</dbReference>
<keyword evidence="4" id="KW-1003">Cell membrane</keyword>
<evidence type="ECO:0000256" key="5">
    <source>
        <dbReference type="ARBA" id="ARBA00022692"/>
    </source>
</evidence>
<dbReference type="PANTHER" id="PTHR11328">
    <property type="entry name" value="MAJOR FACILITATOR SUPERFAMILY DOMAIN-CONTAINING PROTEIN"/>
    <property type="match status" value="1"/>
</dbReference>
<feature type="transmembrane region" description="Helical" evidence="8">
    <location>
        <begin position="411"/>
        <end position="435"/>
    </location>
</feature>
<evidence type="ECO:0000313" key="10">
    <source>
        <dbReference type="Proteomes" id="UP000823637"/>
    </source>
</evidence>
<feature type="transmembrane region" description="Helical" evidence="8">
    <location>
        <begin position="367"/>
        <end position="391"/>
    </location>
</feature>
<keyword evidence="5 8" id="KW-0812">Transmembrane</keyword>
<dbReference type="CDD" id="cd17332">
    <property type="entry name" value="MFS_MelB_like"/>
    <property type="match status" value="1"/>
</dbReference>
<dbReference type="NCBIfam" id="TIGR00792">
    <property type="entry name" value="gph"/>
    <property type="match status" value="1"/>
</dbReference>
<dbReference type="Gene3D" id="1.20.1250.20">
    <property type="entry name" value="MFS general substrate transporter like domains"/>
    <property type="match status" value="1"/>
</dbReference>
<dbReference type="InterPro" id="IPR036259">
    <property type="entry name" value="MFS_trans_sf"/>
</dbReference>
<reference evidence="9" key="2">
    <citation type="journal article" date="2021" name="PeerJ">
        <title>Extensive microbial diversity within the chicken gut microbiome revealed by metagenomics and culture.</title>
        <authorList>
            <person name="Gilroy R."/>
            <person name="Ravi A."/>
            <person name="Getino M."/>
            <person name="Pursley I."/>
            <person name="Horton D.L."/>
            <person name="Alikhan N.F."/>
            <person name="Baker D."/>
            <person name="Gharbi K."/>
            <person name="Hall N."/>
            <person name="Watson M."/>
            <person name="Adriaenssens E.M."/>
            <person name="Foster-Nyarko E."/>
            <person name="Jarju S."/>
            <person name="Secka A."/>
            <person name="Antonio M."/>
            <person name="Oren A."/>
            <person name="Chaudhuri R.R."/>
            <person name="La Ragione R."/>
            <person name="Hildebrand F."/>
            <person name="Pallen M.J."/>
        </authorList>
    </citation>
    <scope>NUCLEOTIDE SEQUENCE</scope>
    <source>
        <strain evidence="9">D3-1215</strain>
    </source>
</reference>
<dbReference type="GO" id="GO:0008643">
    <property type="term" value="P:carbohydrate transport"/>
    <property type="evidence" value="ECO:0007669"/>
    <property type="project" value="InterPro"/>
</dbReference>
<feature type="transmembrane region" description="Helical" evidence="8">
    <location>
        <begin position="301"/>
        <end position="320"/>
    </location>
</feature>
<feature type="transmembrane region" description="Helical" evidence="8">
    <location>
        <begin position="272"/>
        <end position="289"/>
    </location>
</feature>
<dbReference type="EMBL" id="JADIMR010000049">
    <property type="protein sequence ID" value="MBO8446812.1"/>
    <property type="molecule type" value="Genomic_DNA"/>
</dbReference>
<evidence type="ECO:0000256" key="4">
    <source>
        <dbReference type="ARBA" id="ARBA00022475"/>
    </source>
</evidence>
<evidence type="ECO:0000256" key="8">
    <source>
        <dbReference type="SAM" id="Phobius"/>
    </source>
</evidence>
<dbReference type="AlphaFoldDB" id="A0A9D9EGE2"/>
<evidence type="ECO:0000256" key="2">
    <source>
        <dbReference type="ARBA" id="ARBA00009617"/>
    </source>
</evidence>
<dbReference type="PANTHER" id="PTHR11328:SF24">
    <property type="entry name" value="MAJOR FACILITATOR SUPERFAMILY (MFS) PROFILE DOMAIN-CONTAINING PROTEIN"/>
    <property type="match status" value="1"/>
</dbReference>
<feature type="transmembrane region" description="Helical" evidence="8">
    <location>
        <begin position="237"/>
        <end position="266"/>
    </location>
</feature>
<dbReference type="Proteomes" id="UP000823637">
    <property type="component" value="Unassembled WGS sequence"/>
</dbReference>